<evidence type="ECO:0000256" key="7">
    <source>
        <dbReference type="ARBA" id="ARBA00047811"/>
    </source>
</evidence>
<dbReference type="GO" id="GO:0008353">
    <property type="term" value="F:RNA polymerase II CTD heptapeptide repeat kinase activity"/>
    <property type="evidence" value="ECO:0007669"/>
    <property type="project" value="UniProtKB-EC"/>
</dbReference>
<gene>
    <name evidence="14" type="ORF">DMC30DRAFT_348936</name>
</gene>
<dbReference type="STRING" id="5288.A0A5C5G024"/>
<evidence type="ECO:0000256" key="1">
    <source>
        <dbReference type="ARBA" id="ARBA00006485"/>
    </source>
</evidence>
<proteinExistence type="inferred from homology"/>
<dbReference type="InterPro" id="IPR017441">
    <property type="entry name" value="Protein_kinase_ATP_BS"/>
</dbReference>
<evidence type="ECO:0000256" key="9">
    <source>
        <dbReference type="ARBA" id="ARBA00049280"/>
    </source>
</evidence>
<keyword evidence="3" id="KW-0808">Transferase</keyword>
<evidence type="ECO:0000256" key="4">
    <source>
        <dbReference type="ARBA" id="ARBA00022741"/>
    </source>
</evidence>
<feature type="compositionally biased region" description="Pro residues" evidence="12">
    <location>
        <begin position="13"/>
        <end position="22"/>
    </location>
</feature>
<dbReference type="InterPro" id="IPR011009">
    <property type="entry name" value="Kinase-like_dom_sf"/>
</dbReference>
<dbReference type="PANTHER" id="PTHR24056">
    <property type="entry name" value="CELL DIVISION PROTEIN KINASE"/>
    <property type="match status" value="1"/>
</dbReference>
<dbReference type="AlphaFoldDB" id="A0A5C5G024"/>
<keyword evidence="5 14" id="KW-0418">Kinase</keyword>
<name>A0A5C5G024_9BASI</name>
<dbReference type="GO" id="GO:0008024">
    <property type="term" value="C:cyclin/CDK positive transcription elongation factor complex"/>
    <property type="evidence" value="ECO:0007669"/>
    <property type="project" value="TreeGrafter"/>
</dbReference>
<evidence type="ECO:0000256" key="3">
    <source>
        <dbReference type="ARBA" id="ARBA00022679"/>
    </source>
</evidence>
<comment type="catalytic activity">
    <reaction evidence="7">
        <text>L-threonyl-[protein] + ATP = O-phospho-L-threonyl-[protein] + ADP + H(+)</text>
        <dbReference type="Rhea" id="RHEA:46608"/>
        <dbReference type="Rhea" id="RHEA-COMP:11060"/>
        <dbReference type="Rhea" id="RHEA-COMP:11605"/>
        <dbReference type="ChEBI" id="CHEBI:15378"/>
        <dbReference type="ChEBI" id="CHEBI:30013"/>
        <dbReference type="ChEBI" id="CHEBI:30616"/>
        <dbReference type="ChEBI" id="CHEBI:61977"/>
        <dbReference type="ChEBI" id="CHEBI:456216"/>
        <dbReference type="EC" id="2.7.11.22"/>
    </reaction>
</comment>
<keyword evidence="2 11" id="KW-0723">Serine/threonine-protein kinase</keyword>
<dbReference type="Gene3D" id="1.10.510.10">
    <property type="entry name" value="Transferase(Phosphotransferase) domain 1"/>
    <property type="match status" value="1"/>
</dbReference>
<dbReference type="PANTHER" id="PTHR24056:SF546">
    <property type="entry name" value="CYCLIN-DEPENDENT KINASE 12"/>
    <property type="match status" value="1"/>
</dbReference>
<dbReference type="GO" id="GO:0005524">
    <property type="term" value="F:ATP binding"/>
    <property type="evidence" value="ECO:0007669"/>
    <property type="project" value="UniProtKB-UniRule"/>
</dbReference>
<dbReference type="Pfam" id="PF00069">
    <property type="entry name" value="Pkinase"/>
    <property type="match status" value="1"/>
</dbReference>
<dbReference type="GO" id="GO:0032968">
    <property type="term" value="P:positive regulation of transcription elongation by RNA polymerase II"/>
    <property type="evidence" value="ECO:0007669"/>
    <property type="project" value="TreeGrafter"/>
</dbReference>
<keyword evidence="6 10" id="KW-0067">ATP-binding</keyword>
<reference evidence="14 15" key="1">
    <citation type="submission" date="2019-03" db="EMBL/GenBank/DDBJ databases">
        <title>Rhodosporidium diobovatum UCD-FST 08-225 genome sequencing, assembly, and annotation.</title>
        <authorList>
            <person name="Fakankun I.U."/>
            <person name="Fristensky B."/>
            <person name="Levin D.B."/>
        </authorList>
    </citation>
    <scope>NUCLEOTIDE SEQUENCE [LARGE SCALE GENOMIC DNA]</scope>
    <source>
        <strain evidence="14 15">UCD-FST 08-225</strain>
    </source>
</reference>
<evidence type="ECO:0000256" key="8">
    <source>
        <dbReference type="ARBA" id="ARBA00048367"/>
    </source>
</evidence>
<evidence type="ECO:0000256" key="2">
    <source>
        <dbReference type="ARBA" id="ARBA00022527"/>
    </source>
</evidence>
<dbReference type="CDD" id="cd07840">
    <property type="entry name" value="STKc_CDK9_like"/>
    <property type="match status" value="1"/>
</dbReference>
<evidence type="ECO:0000259" key="13">
    <source>
        <dbReference type="PROSITE" id="PS50011"/>
    </source>
</evidence>
<evidence type="ECO:0000313" key="15">
    <source>
        <dbReference type="Proteomes" id="UP000311382"/>
    </source>
</evidence>
<feature type="region of interest" description="Disordered" evidence="12">
    <location>
        <begin position="456"/>
        <end position="476"/>
    </location>
</feature>
<dbReference type="EMBL" id="SOZI01000025">
    <property type="protein sequence ID" value="TNY22438.1"/>
    <property type="molecule type" value="Genomic_DNA"/>
</dbReference>
<dbReference type="SUPFAM" id="SSF56112">
    <property type="entry name" value="Protein kinase-like (PK-like)"/>
    <property type="match status" value="1"/>
</dbReference>
<evidence type="ECO:0000256" key="11">
    <source>
        <dbReference type="RuleBase" id="RU000304"/>
    </source>
</evidence>
<sequence>MRPPTTATGGQQQPPPPPPAPSPRVTSANTVAPVVNERRWGGAAAPTSAANGRAESRSSYAPATGSDAPLLPPPTSLRSVPPSPKAVAEALSRRESGSQLGETPRGADEPAPVAVGVSVAAAPPPPATSAAPTELYERLVQVGEGTYGKVYKARNFETGGLVALKRIRMEAEKDGFPVTAVREIKLLQSLRHPNVVSLIEMLVSKGHVYMVFDYLDHDLTGVLHHPTITFTPAHLKSLMKQFLEGLGFIHRRGVLHRDLKGSNILLSKHGVLKIADFGLARFYQRGRHADYTNRVITQWYKPPELLFGATVYDERVDMWSAGCIFLELFARRPVFPGQDEIHQLDVIFKLTGTPRIETWPGLHDLPWYELVKPKEVVEPQLRQAFAECVLRDRDRLPRHLSPGGLDVAEALLALDPARRPTADEALRMPYFTTEEPAPEVPTMLADVKGEWHEYESKRARKRQRDENDAVAAAAAA</sequence>
<dbReference type="FunFam" id="3.30.200.20:FF:000375">
    <property type="entry name" value="Cell division related protein kinase 2"/>
    <property type="match status" value="1"/>
</dbReference>
<feature type="binding site" evidence="10">
    <location>
        <position position="165"/>
    </location>
    <ligand>
        <name>ATP</name>
        <dbReference type="ChEBI" id="CHEBI:30616"/>
    </ligand>
</feature>
<keyword evidence="4 10" id="KW-0547">Nucleotide-binding</keyword>
<comment type="catalytic activity">
    <reaction evidence="8">
        <text>L-seryl-[protein] + ATP = O-phospho-L-seryl-[protein] + ADP + H(+)</text>
        <dbReference type="Rhea" id="RHEA:17989"/>
        <dbReference type="Rhea" id="RHEA-COMP:9863"/>
        <dbReference type="Rhea" id="RHEA-COMP:11604"/>
        <dbReference type="ChEBI" id="CHEBI:15378"/>
        <dbReference type="ChEBI" id="CHEBI:29999"/>
        <dbReference type="ChEBI" id="CHEBI:30616"/>
        <dbReference type="ChEBI" id="CHEBI:83421"/>
        <dbReference type="ChEBI" id="CHEBI:456216"/>
        <dbReference type="EC" id="2.7.11.22"/>
    </reaction>
</comment>
<keyword evidence="15" id="KW-1185">Reference proteome</keyword>
<dbReference type="InterPro" id="IPR008271">
    <property type="entry name" value="Ser/Thr_kinase_AS"/>
</dbReference>
<comment type="similarity">
    <text evidence="1">Belongs to the protein kinase superfamily. CMGC Ser/Thr protein kinase family. CDC2/CDKX subfamily.</text>
</comment>
<feature type="compositionally biased region" description="Basic and acidic residues" evidence="12">
    <location>
        <begin position="456"/>
        <end position="467"/>
    </location>
</feature>
<evidence type="ECO:0000256" key="6">
    <source>
        <dbReference type="ARBA" id="ARBA00022840"/>
    </source>
</evidence>
<evidence type="ECO:0000256" key="12">
    <source>
        <dbReference type="SAM" id="MobiDB-lite"/>
    </source>
</evidence>
<dbReference type="InterPro" id="IPR050108">
    <property type="entry name" value="CDK"/>
</dbReference>
<dbReference type="FunFam" id="1.10.510.10:FF:000415">
    <property type="entry name" value="CMGC/CDK/CRK7 protein kinase, variant"/>
    <property type="match status" value="1"/>
</dbReference>
<comment type="caution">
    <text evidence="14">The sequence shown here is derived from an EMBL/GenBank/DDBJ whole genome shotgun (WGS) entry which is preliminary data.</text>
</comment>
<dbReference type="PROSITE" id="PS50011">
    <property type="entry name" value="PROTEIN_KINASE_DOM"/>
    <property type="match status" value="1"/>
</dbReference>
<dbReference type="GO" id="GO:0030332">
    <property type="term" value="F:cyclin binding"/>
    <property type="evidence" value="ECO:0007669"/>
    <property type="project" value="TreeGrafter"/>
</dbReference>
<accession>A0A5C5G024</accession>
<feature type="compositionally biased region" description="Low complexity" evidence="12">
    <location>
        <begin position="1"/>
        <end position="12"/>
    </location>
</feature>
<evidence type="ECO:0000256" key="10">
    <source>
        <dbReference type="PROSITE-ProRule" id="PRU10141"/>
    </source>
</evidence>
<feature type="region of interest" description="Disordered" evidence="12">
    <location>
        <begin position="1"/>
        <end position="110"/>
    </location>
</feature>
<dbReference type="OrthoDB" id="204883at2759"/>
<evidence type="ECO:0000313" key="14">
    <source>
        <dbReference type="EMBL" id="TNY22438.1"/>
    </source>
</evidence>
<evidence type="ECO:0000256" key="5">
    <source>
        <dbReference type="ARBA" id="ARBA00022777"/>
    </source>
</evidence>
<feature type="domain" description="Protein kinase" evidence="13">
    <location>
        <begin position="136"/>
        <end position="431"/>
    </location>
</feature>
<dbReference type="PROSITE" id="PS00108">
    <property type="entry name" value="PROTEIN_KINASE_ST"/>
    <property type="match status" value="1"/>
</dbReference>
<protein>
    <submittedName>
        <fullName evidence="14">Kinase-like domain-containing protein</fullName>
    </submittedName>
</protein>
<comment type="catalytic activity">
    <reaction evidence="9">
        <text>[DNA-directed RNA polymerase] + ATP = phospho-[DNA-directed RNA polymerase] + ADP + H(+)</text>
        <dbReference type="Rhea" id="RHEA:10216"/>
        <dbReference type="Rhea" id="RHEA-COMP:11321"/>
        <dbReference type="Rhea" id="RHEA-COMP:11322"/>
        <dbReference type="ChEBI" id="CHEBI:15378"/>
        <dbReference type="ChEBI" id="CHEBI:30616"/>
        <dbReference type="ChEBI" id="CHEBI:43176"/>
        <dbReference type="ChEBI" id="CHEBI:68546"/>
        <dbReference type="ChEBI" id="CHEBI:456216"/>
        <dbReference type="EC" id="2.7.11.23"/>
    </reaction>
</comment>
<organism evidence="14 15">
    <name type="scientific">Rhodotorula diobovata</name>
    <dbReference type="NCBI Taxonomy" id="5288"/>
    <lineage>
        <taxon>Eukaryota</taxon>
        <taxon>Fungi</taxon>
        <taxon>Dikarya</taxon>
        <taxon>Basidiomycota</taxon>
        <taxon>Pucciniomycotina</taxon>
        <taxon>Microbotryomycetes</taxon>
        <taxon>Sporidiobolales</taxon>
        <taxon>Sporidiobolaceae</taxon>
        <taxon>Rhodotorula</taxon>
    </lineage>
</organism>
<dbReference type="PROSITE" id="PS00107">
    <property type="entry name" value="PROTEIN_KINASE_ATP"/>
    <property type="match status" value="1"/>
</dbReference>
<dbReference type="Gene3D" id="3.30.200.20">
    <property type="entry name" value="Phosphorylase Kinase, domain 1"/>
    <property type="match status" value="1"/>
</dbReference>
<dbReference type="Proteomes" id="UP000311382">
    <property type="component" value="Unassembled WGS sequence"/>
</dbReference>
<dbReference type="GO" id="GO:0004693">
    <property type="term" value="F:cyclin-dependent protein serine/threonine kinase activity"/>
    <property type="evidence" value="ECO:0007669"/>
    <property type="project" value="UniProtKB-EC"/>
</dbReference>
<dbReference type="SMART" id="SM00220">
    <property type="entry name" value="S_TKc"/>
    <property type="match status" value="1"/>
</dbReference>
<dbReference type="InterPro" id="IPR000719">
    <property type="entry name" value="Prot_kinase_dom"/>
</dbReference>